<dbReference type="CDD" id="cd05380">
    <property type="entry name" value="CAP_euk"/>
    <property type="match status" value="1"/>
</dbReference>
<name>A0ABR0K7M0_9EURO</name>
<dbReference type="InterPro" id="IPR057230">
    <property type="entry name" value="DUF7908"/>
</dbReference>
<dbReference type="InterPro" id="IPR001283">
    <property type="entry name" value="CRISP-related"/>
</dbReference>
<keyword evidence="2" id="KW-0732">Signal</keyword>
<evidence type="ECO:0000313" key="4">
    <source>
        <dbReference type="EMBL" id="KAK5089740.1"/>
    </source>
</evidence>
<dbReference type="SUPFAM" id="SSF55797">
    <property type="entry name" value="PR-1-like"/>
    <property type="match status" value="1"/>
</dbReference>
<evidence type="ECO:0000313" key="5">
    <source>
        <dbReference type="Proteomes" id="UP001345013"/>
    </source>
</evidence>
<dbReference type="InterPro" id="IPR018244">
    <property type="entry name" value="Allrgn_V5/Tpx1_CS"/>
</dbReference>
<evidence type="ECO:0000256" key="1">
    <source>
        <dbReference type="SAM" id="MobiDB-lite"/>
    </source>
</evidence>
<evidence type="ECO:0000259" key="3">
    <source>
        <dbReference type="SMART" id="SM00198"/>
    </source>
</evidence>
<dbReference type="PROSITE" id="PS01009">
    <property type="entry name" value="CRISP_1"/>
    <property type="match status" value="1"/>
</dbReference>
<feature type="chain" id="PRO_5045164428" description="SCP domain-containing protein" evidence="2">
    <location>
        <begin position="18"/>
        <end position="550"/>
    </location>
</feature>
<dbReference type="SMART" id="SM00198">
    <property type="entry name" value="SCP"/>
    <property type="match status" value="1"/>
</dbReference>
<comment type="caution">
    <text evidence="4">The sequence shown here is derived from an EMBL/GenBank/DDBJ whole genome shotgun (WGS) entry which is preliminary data.</text>
</comment>
<dbReference type="PANTHER" id="PTHR10334">
    <property type="entry name" value="CYSTEINE-RICH SECRETORY PROTEIN-RELATED"/>
    <property type="match status" value="1"/>
</dbReference>
<evidence type="ECO:0000256" key="2">
    <source>
        <dbReference type="SAM" id="SignalP"/>
    </source>
</evidence>
<feature type="compositionally biased region" description="Low complexity" evidence="1">
    <location>
        <begin position="117"/>
        <end position="137"/>
    </location>
</feature>
<feature type="region of interest" description="Disordered" evidence="1">
    <location>
        <begin position="65"/>
        <end position="137"/>
    </location>
</feature>
<dbReference type="PRINTS" id="PR00837">
    <property type="entry name" value="V5TPXLIKE"/>
</dbReference>
<proteinExistence type="predicted"/>
<dbReference type="Pfam" id="PF00188">
    <property type="entry name" value="CAP"/>
    <property type="match status" value="1"/>
</dbReference>
<dbReference type="Proteomes" id="UP001345013">
    <property type="component" value="Unassembled WGS sequence"/>
</dbReference>
<organism evidence="4 5">
    <name type="scientific">Lithohypha guttulata</name>
    <dbReference type="NCBI Taxonomy" id="1690604"/>
    <lineage>
        <taxon>Eukaryota</taxon>
        <taxon>Fungi</taxon>
        <taxon>Dikarya</taxon>
        <taxon>Ascomycota</taxon>
        <taxon>Pezizomycotina</taxon>
        <taxon>Eurotiomycetes</taxon>
        <taxon>Chaetothyriomycetidae</taxon>
        <taxon>Chaetothyriales</taxon>
        <taxon>Trichomeriaceae</taxon>
        <taxon>Lithohypha</taxon>
    </lineage>
</organism>
<dbReference type="Pfam" id="PF25485">
    <property type="entry name" value="DUF7908"/>
    <property type="match status" value="1"/>
</dbReference>
<feature type="compositionally biased region" description="Low complexity" evidence="1">
    <location>
        <begin position="311"/>
        <end position="359"/>
    </location>
</feature>
<protein>
    <recommendedName>
        <fullName evidence="3">SCP domain-containing protein</fullName>
    </recommendedName>
</protein>
<feature type="signal peptide" evidence="2">
    <location>
        <begin position="1"/>
        <end position="17"/>
    </location>
</feature>
<feature type="domain" description="SCP" evidence="3">
    <location>
        <begin position="363"/>
        <end position="519"/>
    </location>
</feature>
<sequence length="550" mass="57408">MRPATWMAVAAAAGVQAQTTATVCESYSYTSTITFTEYTTYYVTAGAEGGTRGTSLTSFKLPLASTTSNTNTDDGIGGRRSTKTMTSSTSGVPGNGTTLIIPGDEEPVAPSTPIPTSPTTTMDTTTTTAPASVSSTDPEVTSSSFYIVFNVPTSTPAARRLSKRAIEYLSFDDEGQSILVTSEADAATFSLDAGGNLMSGTQYVALDENTDPPRFSVQDEKPATPVEINVDGDGNVSIPGVEGFCLQGDDLVVLTGDAAASDECQAVEVELVAADDTAATTTSGTATTTELTSSVLTSTTPDVGTVGTEFTTSGEATTSAESTTTAVTTTDVEPTTTSTSSSASSSATSTTSSSSEPEVTNQAYIDTIMRHHNRHRANHTADALIWDQSLAATAKKIADGCVYAHDTETDCPPDAAGNPQACYGQNIGAGYLPVQMGAIITDGFYNSEVEDYTYYGGEPDTNTLHEWGHFSQIVWRDTSSVGCYTSNCTASGLGNIDPSTGIRPYFTVCNYGPPGNWLQEFEANVLTPLNYATIESDYECPTAENCEDGA</sequence>
<reference evidence="4 5" key="1">
    <citation type="submission" date="2023-08" db="EMBL/GenBank/DDBJ databases">
        <title>Black Yeasts Isolated from many extreme environments.</title>
        <authorList>
            <person name="Coleine C."/>
            <person name="Stajich J.E."/>
            <person name="Selbmann L."/>
        </authorList>
    </citation>
    <scope>NUCLEOTIDE SEQUENCE [LARGE SCALE GENOMIC DNA]</scope>
    <source>
        <strain evidence="4 5">CCFEE 5885</strain>
    </source>
</reference>
<feature type="region of interest" description="Disordered" evidence="1">
    <location>
        <begin position="298"/>
        <end position="359"/>
    </location>
</feature>
<accession>A0ABR0K7M0</accession>
<dbReference type="InterPro" id="IPR035940">
    <property type="entry name" value="CAP_sf"/>
</dbReference>
<dbReference type="InterPro" id="IPR014044">
    <property type="entry name" value="CAP_dom"/>
</dbReference>
<dbReference type="Gene3D" id="3.40.33.10">
    <property type="entry name" value="CAP"/>
    <property type="match status" value="1"/>
</dbReference>
<gene>
    <name evidence="4" type="ORF">LTR24_005901</name>
</gene>
<dbReference type="EMBL" id="JAVRRG010000071">
    <property type="protein sequence ID" value="KAK5089740.1"/>
    <property type="molecule type" value="Genomic_DNA"/>
</dbReference>
<keyword evidence="5" id="KW-1185">Reference proteome</keyword>